<organism evidence="1 2">
    <name type="scientific">Corchorus olitorius</name>
    <dbReference type="NCBI Taxonomy" id="93759"/>
    <lineage>
        <taxon>Eukaryota</taxon>
        <taxon>Viridiplantae</taxon>
        <taxon>Streptophyta</taxon>
        <taxon>Embryophyta</taxon>
        <taxon>Tracheophyta</taxon>
        <taxon>Spermatophyta</taxon>
        <taxon>Magnoliopsida</taxon>
        <taxon>eudicotyledons</taxon>
        <taxon>Gunneridae</taxon>
        <taxon>Pentapetalae</taxon>
        <taxon>rosids</taxon>
        <taxon>malvids</taxon>
        <taxon>Malvales</taxon>
        <taxon>Malvaceae</taxon>
        <taxon>Grewioideae</taxon>
        <taxon>Apeibeae</taxon>
        <taxon>Corchorus</taxon>
    </lineage>
</organism>
<dbReference type="AlphaFoldDB" id="A0A1R3KE11"/>
<protein>
    <submittedName>
        <fullName evidence="1">Uncharacterized protein</fullName>
    </submittedName>
</protein>
<gene>
    <name evidence="1" type="ORF">COLO4_08927</name>
</gene>
<dbReference type="EMBL" id="AWUE01014039">
    <property type="protein sequence ID" value="OMP05316.1"/>
    <property type="molecule type" value="Genomic_DNA"/>
</dbReference>
<proteinExistence type="predicted"/>
<evidence type="ECO:0000313" key="1">
    <source>
        <dbReference type="EMBL" id="OMP05316.1"/>
    </source>
</evidence>
<dbReference type="Proteomes" id="UP000187203">
    <property type="component" value="Unassembled WGS sequence"/>
</dbReference>
<comment type="caution">
    <text evidence="1">The sequence shown here is derived from an EMBL/GenBank/DDBJ whole genome shotgun (WGS) entry which is preliminary data.</text>
</comment>
<evidence type="ECO:0000313" key="2">
    <source>
        <dbReference type="Proteomes" id="UP000187203"/>
    </source>
</evidence>
<accession>A0A1R3KE11</accession>
<keyword evidence="2" id="KW-1185">Reference proteome</keyword>
<reference evidence="2" key="1">
    <citation type="submission" date="2013-09" db="EMBL/GenBank/DDBJ databases">
        <title>Corchorus olitorius genome sequencing.</title>
        <authorList>
            <person name="Alam M."/>
            <person name="Haque M.S."/>
            <person name="Islam M.S."/>
            <person name="Emdad E.M."/>
            <person name="Islam M.M."/>
            <person name="Ahmed B."/>
            <person name="Halim A."/>
            <person name="Hossen Q.M.M."/>
            <person name="Hossain M.Z."/>
            <person name="Ahmed R."/>
            <person name="Khan M.M."/>
            <person name="Islam R."/>
            <person name="Rashid M.M."/>
            <person name="Khan S.A."/>
            <person name="Rahman M.S."/>
            <person name="Alam M."/>
            <person name="Yahiya A.S."/>
            <person name="Khan M.S."/>
            <person name="Azam M.S."/>
            <person name="Haque T."/>
            <person name="Lashkar M.Z.H."/>
            <person name="Akhand A.I."/>
            <person name="Morshed G."/>
            <person name="Roy S."/>
            <person name="Uddin K.S."/>
            <person name="Rabeya T."/>
            <person name="Hossain A.S."/>
            <person name="Chowdhury A."/>
            <person name="Snigdha A.R."/>
            <person name="Mortoza M.S."/>
            <person name="Matin S.A."/>
            <person name="Hoque S.M.E."/>
            <person name="Islam M.K."/>
            <person name="Roy D.K."/>
            <person name="Haider R."/>
            <person name="Moosa M.M."/>
            <person name="Elias S.M."/>
            <person name="Hasan A.M."/>
            <person name="Jahan S."/>
            <person name="Shafiuddin M."/>
            <person name="Mahmood N."/>
            <person name="Shommy N.S."/>
        </authorList>
    </citation>
    <scope>NUCLEOTIDE SEQUENCE [LARGE SCALE GENOMIC DNA]</scope>
    <source>
        <strain evidence="2">cv. O-4</strain>
    </source>
</reference>
<name>A0A1R3KE11_9ROSI</name>
<sequence>MSCQVVGGRDKVNEKQGPAYSATVMQCEILSGIFPSYDSLVHG</sequence>